<proteinExistence type="predicted"/>
<evidence type="ECO:0000313" key="1">
    <source>
        <dbReference type="EMBL" id="OIR01555.1"/>
    </source>
</evidence>
<reference evidence="1" key="1">
    <citation type="submission" date="2016-10" db="EMBL/GenBank/DDBJ databases">
        <title>Sequence of Gallionella enrichment culture.</title>
        <authorList>
            <person name="Poehlein A."/>
            <person name="Muehling M."/>
            <person name="Daniel R."/>
        </authorList>
    </citation>
    <scope>NUCLEOTIDE SEQUENCE</scope>
</reference>
<dbReference type="AlphaFoldDB" id="A0A1J5S0Q7"/>
<sequence length="193" mass="21394">MIETGLLGQAEDADRFQDAQRTECIGIGRIFRLLERDRDVALCSQVIYFVRLHFLDDMRQAGRIGHIAVMQEERLALFMHVMEQVIDASGIEQRTAALDAMHLITLVQQQFGEVGAVLSGDASNQCDLLSFAQCTLLITILLTAIYVAEANDVVLAQILAALHFNHHQSEQAGVFQAMFVTSWDVGGFVGIDE</sequence>
<organism evidence="1">
    <name type="scientific">mine drainage metagenome</name>
    <dbReference type="NCBI Taxonomy" id="410659"/>
    <lineage>
        <taxon>unclassified sequences</taxon>
        <taxon>metagenomes</taxon>
        <taxon>ecological metagenomes</taxon>
    </lineage>
</organism>
<protein>
    <submittedName>
        <fullName evidence="1">Uncharacterized protein</fullName>
    </submittedName>
</protein>
<dbReference type="EMBL" id="MLJW01000082">
    <property type="protein sequence ID" value="OIR01555.1"/>
    <property type="molecule type" value="Genomic_DNA"/>
</dbReference>
<accession>A0A1J5S0Q7</accession>
<name>A0A1J5S0Q7_9ZZZZ</name>
<comment type="caution">
    <text evidence="1">The sequence shown here is derived from an EMBL/GenBank/DDBJ whole genome shotgun (WGS) entry which is preliminary data.</text>
</comment>
<gene>
    <name evidence="1" type="ORF">GALL_162660</name>
</gene>